<dbReference type="Proteomes" id="UP000004995">
    <property type="component" value="Unassembled WGS sequence"/>
</dbReference>
<dbReference type="AlphaFoldDB" id="K3Y4B5"/>
<dbReference type="Gramene" id="KQL12103">
    <property type="protein sequence ID" value="KQL12103"/>
    <property type="gene ID" value="SETIT_009053mg"/>
</dbReference>
<reference evidence="1" key="2">
    <citation type="submission" date="2018-08" db="UniProtKB">
        <authorList>
            <consortium name="EnsemblPlants"/>
        </authorList>
    </citation>
    <scope>IDENTIFICATION</scope>
    <source>
        <strain evidence="1">Yugu1</strain>
    </source>
</reference>
<dbReference type="EnsemblPlants" id="KQL12103">
    <property type="protein sequence ID" value="KQL12103"/>
    <property type="gene ID" value="SETIT_009053mg"/>
</dbReference>
<dbReference type="InParanoid" id="K3Y4B5"/>
<protein>
    <submittedName>
        <fullName evidence="1">Uncharacterized protein</fullName>
    </submittedName>
</protein>
<reference evidence="2" key="1">
    <citation type="journal article" date="2012" name="Nat. Biotechnol.">
        <title>Reference genome sequence of the model plant Setaria.</title>
        <authorList>
            <person name="Bennetzen J.L."/>
            <person name="Schmutz J."/>
            <person name="Wang H."/>
            <person name="Percifield R."/>
            <person name="Hawkins J."/>
            <person name="Pontaroli A.C."/>
            <person name="Estep M."/>
            <person name="Feng L."/>
            <person name="Vaughn J.N."/>
            <person name="Grimwood J."/>
            <person name="Jenkins J."/>
            <person name="Barry K."/>
            <person name="Lindquist E."/>
            <person name="Hellsten U."/>
            <person name="Deshpande S."/>
            <person name="Wang X."/>
            <person name="Wu X."/>
            <person name="Mitros T."/>
            <person name="Triplett J."/>
            <person name="Yang X."/>
            <person name="Ye C.Y."/>
            <person name="Mauro-Herrera M."/>
            <person name="Wang L."/>
            <person name="Li P."/>
            <person name="Sharma M."/>
            <person name="Sharma R."/>
            <person name="Ronald P.C."/>
            <person name="Panaud O."/>
            <person name="Kellogg E.A."/>
            <person name="Brutnell T.P."/>
            <person name="Doust A.N."/>
            <person name="Tuskan G.A."/>
            <person name="Rokhsar D."/>
            <person name="Devos K.M."/>
        </authorList>
    </citation>
    <scope>NUCLEOTIDE SEQUENCE [LARGE SCALE GENOMIC DNA]</scope>
    <source>
        <strain evidence="2">cv. Yugu1</strain>
    </source>
</reference>
<name>K3Y4B5_SETIT</name>
<evidence type="ECO:0000313" key="1">
    <source>
        <dbReference type="EnsemblPlants" id="KQL12103"/>
    </source>
</evidence>
<organism evidence="1 2">
    <name type="scientific">Setaria italica</name>
    <name type="common">Foxtail millet</name>
    <name type="synonym">Panicum italicum</name>
    <dbReference type="NCBI Taxonomy" id="4555"/>
    <lineage>
        <taxon>Eukaryota</taxon>
        <taxon>Viridiplantae</taxon>
        <taxon>Streptophyta</taxon>
        <taxon>Embryophyta</taxon>
        <taxon>Tracheophyta</taxon>
        <taxon>Spermatophyta</taxon>
        <taxon>Magnoliopsida</taxon>
        <taxon>Liliopsida</taxon>
        <taxon>Poales</taxon>
        <taxon>Poaceae</taxon>
        <taxon>PACMAD clade</taxon>
        <taxon>Panicoideae</taxon>
        <taxon>Panicodae</taxon>
        <taxon>Paniceae</taxon>
        <taxon>Cenchrinae</taxon>
        <taxon>Setaria</taxon>
    </lineage>
</organism>
<evidence type="ECO:0000313" key="2">
    <source>
        <dbReference type="Proteomes" id="UP000004995"/>
    </source>
</evidence>
<dbReference type="EMBL" id="AGNK02002695">
    <property type="status" value="NOT_ANNOTATED_CDS"/>
    <property type="molecule type" value="Genomic_DNA"/>
</dbReference>
<sequence>MPTFTKILGATFNTTFIYFDYNMVNSIKLET</sequence>
<dbReference type="HOGENOM" id="CLU_3400099_0_0_1"/>
<accession>K3Y4B5</accession>
<proteinExistence type="predicted"/>
<keyword evidence="2" id="KW-1185">Reference proteome</keyword>